<feature type="domain" description="GH18" evidence="6">
    <location>
        <begin position="26"/>
        <end position="343"/>
    </location>
</feature>
<comment type="caution">
    <text evidence="7">The sequence shown here is derived from an EMBL/GenBank/DDBJ whole genome shotgun (WGS) entry which is preliminary data.</text>
</comment>
<evidence type="ECO:0000256" key="2">
    <source>
        <dbReference type="ARBA" id="ARBA00023295"/>
    </source>
</evidence>
<protein>
    <recommendedName>
        <fullName evidence="6">GH18 domain-containing protein</fullName>
    </recommendedName>
</protein>
<keyword evidence="1 3" id="KW-0378">Hydrolase</keyword>
<accession>A0ABR6X3Y6</accession>
<dbReference type="Proteomes" id="UP000648257">
    <property type="component" value="Unassembled WGS sequence"/>
</dbReference>
<dbReference type="Pfam" id="PF00704">
    <property type="entry name" value="Glyco_hydro_18"/>
    <property type="match status" value="1"/>
</dbReference>
<keyword evidence="5" id="KW-0732">Signal</keyword>
<comment type="similarity">
    <text evidence="4">Belongs to the glycosyl hydrolase 18 family.</text>
</comment>
<dbReference type="InterPro" id="IPR001579">
    <property type="entry name" value="Glyco_hydro_18_chit_AS"/>
</dbReference>
<gene>
    <name evidence="7" type="ORF">H8K52_06930</name>
</gene>
<proteinExistence type="inferred from homology"/>
<sequence length="343" mass="38422">MLLNRTVIGVFFLFAAILSNTSTARTVVRAHVTGWIPVYGLEKTTQTLDKNPHVLAGLTRVGLQFWNPSSDGKSVVFAPTNNVGELLRTEDVRRVIDLLKAHKIQVLLTVYNNSQIIQHWDWDWARRAFKDNPQDFITSLIVTMQEYGLDGIDLDLEGEGDFDVDRVAYAQFVKNLSAQLKLKKKILTVDSFHSPCANAPNMSWWRDWQGQIDAIHSMGYQDLYEGSNASFTPKNKSVCEGGAPIFKYSWQLAYGKKAGYRADQILMGMPTWLDTWGEGGLGSSISAHLQEARVLGVGIALWDLQLSATQWRSAQTWAEIQRLHGVKGKVKGQAKINLKTTVP</sequence>
<organism evidence="7 8">
    <name type="scientific">Undibacterium seohonense</name>
    <dbReference type="NCBI Taxonomy" id="1344950"/>
    <lineage>
        <taxon>Bacteria</taxon>
        <taxon>Pseudomonadati</taxon>
        <taxon>Pseudomonadota</taxon>
        <taxon>Betaproteobacteria</taxon>
        <taxon>Burkholderiales</taxon>
        <taxon>Oxalobacteraceae</taxon>
        <taxon>Undibacterium</taxon>
    </lineage>
</organism>
<evidence type="ECO:0000256" key="1">
    <source>
        <dbReference type="ARBA" id="ARBA00022801"/>
    </source>
</evidence>
<keyword evidence="2 3" id="KW-0326">Glycosidase</keyword>
<evidence type="ECO:0000256" key="3">
    <source>
        <dbReference type="RuleBase" id="RU000489"/>
    </source>
</evidence>
<reference evidence="7 8" key="1">
    <citation type="submission" date="2020-08" db="EMBL/GenBank/DDBJ databases">
        <title>Novel species isolated from subtropical streams in China.</title>
        <authorList>
            <person name="Lu H."/>
        </authorList>
    </citation>
    <scope>NUCLEOTIDE SEQUENCE [LARGE SCALE GENOMIC DNA]</scope>
    <source>
        <strain evidence="7 8">KACC 16656</strain>
    </source>
</reference>
<dbReference type="RefSeq" id="WP_186922156.1">
    <property type="nucleotide sequence ID" value="NZ_JACOFW010000005.1"/>
</dbReference>
<dbReference type="EMBL" id="JACOFW010000005">
    <property type="protein sequence ID" value="MBC3807076.1"/>
    <property type="molecule type" value="Genomic_DNA"/>
</dbReference>
<dbReference type="InterPro" id="IPR017853">
    <property type="entry name" value="GH"/>
</dbReference>
<keyword evidence="8" id="KW-1185">Reference proteome</keyword>
<feature type="chain" id="PRO_5046657151" description="GH18 domain-containing protein" evidence="5">
    <location>
        <begin position="25"/>
        <end position="343"/>
    </location>
</feature>
<evidence type="ECO:0000313" key="7">
    <source>
        <dbReference type="EMBL" id="MBC3807076.1"/>
    </source>
</evidence>
<feature type="signal peptide" evidence="5">
    <location>
        <begin position="1"/>
        <end position="24"/>
    </location>
</feature>
<evidence type="ECO:0000259" key="6">
    <source>
        <dbReference type="PROSITE" id="PS51910"/>
    </source>
</evidence>
<dbReference type="PROSITE" id="PS51910">
    <property type="entry name" value="GH18_2"/>
    <property type="match status" value="1"/>
</dbReference>
<dbReference type="InterPro" id="IPR001223">
    <property type="entry name" value="Glyco_hydro18_cat"/>
</dbReference>
<name>A0ABR6X3Y6_9BURK</name>
<dbReference type="SUPFAM" id="SSF51445">
    <property type="entry name" value="(Trans)glycosidases"/>
    <property type="match status" value="1"/>
</dbReference>
<evidence type="ECO:0000256" key="5">
    <source>
        <dbReference type="SAM" id="SignalP"/>
    </source>
</evidence>
<evidence type="ECO:0000313" key="8">
    <source>
        <dbReference type="Proteomes" id="UP000648257"/>
    </source>
</evidence>
<dbReference type="PROSITE" id="PS01095">
    <property type="entry name" value="GH18_1"/>
    <property type="match status" value="1"/>
</dbReference>
<dbReference type="Gene3D" id="3.20.20.80">
    <property type="entry name" value="Glycosidases"/>
    <property type="match status" value="1"/>
</dbReference>
<evidence type="ECO:0000256" key="4">
    <source>
        <dbReference type="RuleBase" id="RU004453"/>
    </source>
</evidence>